<dbReference type="Proteomes" id="UP000005038">
    <property type="component" value="Unassembled WGS sequence"/>
</dbReference>
<dbReference type="EMBL" id="BAFB01000206">
    <property type="protein sequence ID" value="GAB36282.1"/>
    <property type="molecule type" value="Genomic_DNA"/>
</dbReference>
<accession>H5TS24</accession>
<comment type="caution">
    <text evidence="1">The sequence shown here is derived from an EMBL/GenBank/DDBJ whole genome shotgun (WGS) entry which is preliminary data.</text>
</comment>
<name>H5TS24_GORO1</name>
<proteinExistence type="predicted"/>
<sequence>MTQTPTTAHLIRFTKRMPIEIPQMTPVTLLRKACAHYNQLNPHKRPADPLQVDADPAFFARIQVNYLRHGTTLYDQNRDALRKLAGNTAARNQIGGIIKARTLAKIAATYPHLAGEAHRQAMRTDRADTHRRDRQ</sequence>
<evidence type="ECO:0000313" key="2">
    <source>
        <dbReference type="Proteomes" id="UP000005038"/>
    </source>
</evidence>
<reference evidence="1" key="1">
    <citation type="submission" date="2012-02" db="EMBL/GenBank/DDBJ databases">
        <title>Whole genome shotgun sequence of Gordonia otitidis NBRC 100426.</title>
        <authorList>
            <person name="Yoshida I."/>
            <person name="Hosoyama A."/>
            <person name="Tsuchikane K."/>
            <person name="Katsumata H."/>
            <person name="Yamazaki S."/>
            <person name="Fujita N."/>
        </authorList>
    </citation>
    <scope>NUCLEOTIDE SEQUENCE [LARGE SCALE GENOMIC DNA]</scope>
    <source>
        <strain evidence="1">NBRC 100426</strain>
    </source>
</reference>
<protein>
    <submittedName>
        <fullName evidence="1">Uncharacterized protein</fullName>
    </submittedName>
</protein>
<organism evidence="1 2">
    <name type="scientific">Gordonia otitidis (strain DSM 44809 / CCUG 52243 / JCM 12355 / NBRC 100426 / IFM 10032)</name>
    <dbReference type="NCBI Taxonomy" id="1108044"/>
    <lineage>
        <taxon>Bacteria</taxon>
        <taxon>Bacillati</taxon>
        <taxon>Actinomycetota</taxon>
        <taxon>Actinomycetes</taxon>
        <taxon>Mycobacteriales</taxon>
        <taxon>Gordoniaceae</taxon>
        <taxon>Gordonia</taxon>
    </lineage>
</organism>
<gene>
    <name evidence="1" type="ORF">GOOTI_206_00150</name>
</gene>
<keyword evidence="2" id="KW-1185">Reference proteome</keyword>
<dbReference type="AlphaFoldDB" id="H5TS24"/>
<evidence type="ECO:0000313" key="1">
    <source>
        <dbReference type="EMBL" id="GAB36282.1"/>
    </source>
</evidence>
<dbReference type="STRING" id="1108044.GOOTI_206_00150"/>